<comment type="caution">
    <text evidence="1">The sequence shown here is derived from an EMBL/GenBank/DDBJ whole genome shotgun (WGS) entry which is preliminary data.</text>
</comment>
<gene>
    <name evidence="1" type="ORF">NEISUBOT_05369</name>
</gene>
<evidence type="ECO:0000313" key="2">
    <source>
        <dbReference type="Proteomes" id="UP000004621"/>
    </source>
</evidence>
<proteinExistence type="predicted"/>
<accession>A0A9W5INZ2</accession>
<dbReference type="Proteomes" id="UP000004621">
    <property type="component" value="Unassembled WGS sequence"/>
</dbReference>
<name>A0A9W5INZ2_NEISU</name>
<sequence>MELKKANHGLRISGTDDEDLLMSQMSAWGNPIGRTDCNDV</sequence>
<evidence type="ECO:0000313" key="1">
    <source>
        <dbReference type="EMBL" id="EFC51197.1"/>
    </source>
</evidence>
<protein>
    <submittedName>
        <fullName evidence="1">Uncharacterized protein</fullName>
    </submittedName>
</protein>
<organism evidence="1 2">
    <name type="scientific">Neisseria subflava NJ9703</name>
    <dbReference type="NCBI Taxonomy" id="546268"/>
    <lineage>
        <taxon>Bacteria</taxon>
        <taxon>Pseudomonadati</taxon>
        <taxon>Pseudomonadota</taxon>
        <taxon>Betaproteobacteria</taxon>
        <taxon>Neisseriales</taxon>
        <taxon>Neisseriaceae</taxon>
        <taxon>Neisseria</taxon>
    </lineage>
</organism>
<dbReference type="AlphaFoldDB" id="A0A9W5INZ2"/>
<reference evidence="1 2" key="1">
    <citation type="submission" date="2010-01" db="EMBL/GenBank/DDBJ databases">
        <authorList>
            <person name="Weinstock G."/>
            <person name="Sodergren E."/>
            <person name="Clifton S."/>
            <person name="Fulton L."/>
            <person name="Fulton B."/>
            <person name="Courtney L."/>
            <person name="Fronick C."/>
            <person name="Harrison M."/>
            <person name="Strong C."/>
            <person name="Farmer C."/>
            <person name="Delahaunty K."/>
            <person name="Markovic C."/>
            <person name="Hall O."/>
            <person name="Minx P."/>
            <person name="Tomlinson C."/>
            <person name="Mitreva M."/>
            <person name="Nelson J."/>
            <person name="Hou S."/>
            <person name="Wollam A."/>
            <person name="Pepin K.H."/>
            <person name="Johnson M."/>
            <person name="Bhonagiri V."/>
            <person name="Nash W.E."/>
            <person name="Warren W."/>
            <person name="Chinwalla A."/>
            <person name="Mardis E.R."/>
            <person name="Wilson R.K."/>
        </authorList>
    </citation>
    <scope>NUCLEOTIDE SEQUENCE [LARGE SCALE GENOMIC DNA]</scope>
    <source>
        <strain evidence="1 2">NJ9703</strain>
    </source>
</reference>
<dbReference type="EMBL" id="ACEO02000013">
    <property type="protein sequence ID" value="EFC51197.1"/>
    <property type="molecule type" value="Genomic_DNA"/>
</dbReference>